<feature type="domain" description="Transposase IS200-like" evidence="1">
    <location>
        <begin position="9"/>
        <end position="123"/>
    </location>
</feature>
<accession>A0A564ZGT8</accession>
<evidence type="ECO:0000313" key="2">
    <source>
        <dbReference type="EMBL" id="VUZ84561.1"/>
    </source>
</evidence>
<name>A0A564ZGT8_9BACT</name>
<dbReference type="PANTHER" id="PTHR34322:SF2">
    <property type="entry name" value="TRANSPOSASE IS200-LIKE DOMAIN-CONTAINING PROTEIN"/>
    <property type="match status" value="1"/>
</dbReference>
<dbReference type="InterPro" id="IPR002686">
    <property type="entry name" value="Transposase_17"/>
</dbReference>
<protein>
    <submittedName>
        <fullName evidence="2">Transposase IS200 like protein</fullName>
    </submittedName>
</protein>
<dbReference type="EMBL" id="CABIKM010000015">
    <property type="protein sequence ID" value="VUZ84561.1"/>
    <property type="molecule type" value="Genomic_DNA"/>
</dbReference>
<proteinExistence type="predicted"/>
<dbReference type="GO" id="GO:0004803">
    <property type="term" value="F:transposase activity"/>
    <property type="evidence" value="ECO:0007669"/>
    <property type="project" value="InterPro"/>
</dbReference>
<dbReference type="PANTHER" id="PTHR34322">
    <property type="entry name" value="TRANSPOSASE, Y1_TNP DOMAIN-CONTAINING"/>
    <property type="match status" value="1"/>
</dbReference>
<reference evidence="2 3" key="1">
    <citation type="submission" date="2019-07" db="EMBL/GenBank/DDBJ databases">
        <authorList>
            <person name="Cremers G."/>
        </authorList>
    </citation>
    <scope>NUCLEOTIDE SEQUENCE [LARGE SCALE GENOMIC DNA]</scope>
</reference>
<dbReference type="InterPro" id="IPR036515">
    <property type="entry name" value="Transposase_17_sf"/>
</dbReference>
<sequence>MPRQARLDTPGALHHIMVRGINKSVIFDDDEDKTRFLERLGYCVGEGGCVVYAWALMDNHVHILFRSGNDGISSVMRRLLTWYAQYYNRRHKRSGHLFENRYKSVLCDEEHYLLALVRYIHLNHVRANIVYTMAELDRYPWSGHRGILGKGSYPWMANEEVLARFGGAGRKAIAGYRRFMEEGMSLGHDPTMTGGGLVRSLGGWSQVRAVQRKGQREASDERILGSGDFVQAVLREAEERQLRQTTHRLRGRTIVDIIDEECGKAGINRSEITGGVRRNVVSKTRALIAWRSREELGLGAAEIARHLGVATAAVTRAIERVNKPNMSR</sequence>
<dbReference type="SUPFAM" id="SSF143422">
    <property type="entry name" value="Transposase IS200-like"/>
    <property type="match status" value="1"/>
</dbReference>
<dbReference type="GO" id="GO:0043565">
    <property type="term" value="F:sequence-specific DNA binding"/>
    <property type="evidence" value="ECO:0007669"/>
    <property type="project" value="InterPro"/>
</dbReference>
<dbReference type="InterPro" id="IPR010921">
    <property type="entry name" value="Trp_repressor/repl_initiator"/>
</dbReference>
<dbReference type="Gene3D" id="3.30.70.1290">
    <property type="entry name" value="Transposase IS200-like"/>
    <property type="match status" value="1"/>
</dbReference>
<organism evidence="2 3">
    <name type="scientific">Candidatus Methylomirabilis lanthanidiphila</name>
    <dbReference type="NCBI Taxonomy" id="2211376"/>
    <lineage>
        <taxon>Bacteria</taxon>
        <taxon>Candidatus Methylomirabilota</taxon>
        <taxon>Candidatus Methylomirabilia</taxon>
        <taxon>Candidatus Methylomirabilales</taxon>
        <taxon>Candidatus Methylomirabilaceae</taxon>
        <taxon>Candidatus Methylomirabilis</taxon>
    </lineage>
</organism>
<evidence type="ECO:0000313" key="3">
    <source>
        <dbReference type="Proteomes" id="UP000334340"/>
    </source>
</evidence>
<dbReference type="SMART" id="SM01321">
    <property type="entry name" value="Y1_Tnp"/>
    <property type="match status" value="1"/>
</dbReference>
<dbReference type="SUPFAM" id="SSF48295">
    <property type="entry name" value="TrpR-like"/>
    <property type="match status" value="1"/>
</dbReference>
<dbReference type="Proteomes" id="UP000334340">
    <property type="component" value="Unassembled WGS sequence"/>
</dbReference>
<dbReference type="Gene3D" id="1.10.1750.10">
    <property type="match status" value="1"/>
</dbReference>
<gene>
    <name evidence="2" type="ORF">MELA_00934</name>
</gene>
<dbReference type="Pfam" id="PF01797">
    <property type="entry name" value="Y1_Tnp"/>
    <property type="match status" value="1"/>
</dbReference>
<evidence type="ECO:0000259" key="1">
    <source>
        <dbReference type="SMART" id="SM01321"/>
    </source>
</evidence>
<dbReference type="GO" id="GO:0006313">
    <property type="term" value="P:DNA transposition"/>
    <property type="evidence" value="ECO:0007669"/>
    <property type="project" value="InterPro"/>
</dbReference>
<dbReference type="AlphaFoldDB" id="A0A564ZGT8"/>
<keyword evidence="3" id="KW-1185">Reference proteome</keyword>